<protein>
    <recommendedName>
        <fullName evidence="5 6">Large ribosomal subunit protein uL10</fullName>
    </recommendedName>
</protein>
<dbReference type="GO" id="GO:0070180">
    <property type="term" value="F:large ribosomal subunit rRNA binding"/>
    <property type="evidence" value="ECO:0007669"/>
    <property type="project" value="UniProtKB-UniRule"/>
</dbReference>
<accession>A0A9D9ILL8</accession>
<evidence type="ECO:0000256" key="2">
    <source>
        <dbReference type="ARBA" id="ARBA00008889"/>
    </source>
</evidence>
<evidence type="ECO:0000256" key="6">
    <source>
        <dbReference type="HAMAP-Rule" id="MF_00362"/>
    </source>
</evidence>
<dbReference type="InterPro" id="IPR022973">
    <property type="entry name" value="Ribosomal_uL10_bac"/>
</dbReference>
<dbReference type="HAMAP" id="MF_00362">
    <property type="entry name" value="Ribosomal_uL10"/>
    <property type="match status" value="1"/>
</dbReference>
<dbReference type="InterPro" id="IPR001790">
    <property type="entry name" value="Ribosomal_uL10"/>
</dbReference>
<evidence type="ECO:0000256" key="3">
    <source>
        <dbReference type="ARBA" id="ARBA00022980"/>
    </source>
</evidence>
<keyword evidence="6" id="KW-0694">RNA-binding</keyword>
<gene>
    <name evidence="6" type="primary">rplJ</name>
    <name evidence="7" type="ORF">IAB91_06900</name>
</gene>
<comment type="subunit">
    <text evidence="6">Part of the ribosomal stalk of the 50S ribosomal subunit. The N-terminus interacts with L11 and the large rRNA to form the base of the stalk. The C-terminus forms an elongated spine to which L12 dimers bind in a sequential fashion forming a multimeric L10(L12)X complex.</text>
</comment>
<reference evidence="7" key="2">
    <citation type="journal article" date="2021" name="PeerJ">
        <title>Extensive microbial diversity within the chicken gut microbiome revealed by metagenomics and culture.</title>
        <authorList>
            <person name="Gilroy R."/>
            <person name="Ravi A."/>
            <person name="Getino M."/>
            <person name="Pursley I."/>
            <person name="Horton D.L."/>
            <person name="Alikhan N.F."/>
            <person name="Baker D."/>
            <person name="Gharbi K."/>
            <person name="Hall N."/>
            <person name="Watson M."/>
            <person name="Adriaenssens E.M."/>
            <person name="Foster-Nyarko E."/>
            <person name="Jarju S."/>
            <person name="Secka A."/>
            <person name="Antonio M."/>
            <person name="Oren A."/>
            <person name="Chaudhuri R.R."/>
            <person name="La Ragione R."/>
            <person name="Hildebrand F."/>
            <person name="Pallen M.J."/>
        </authorList>
    </citation>
    <scope>NUCLEOTIDE SEQUENCE</scope>
    <source>
        <strain evidence="7">B1-13419</strain>
    </source>
</reference>
<keyword evidence="4 6" id="KW-0687">Ribonucleoprotein</keyword>
<dbReference type="AlphaFoldDB" id="A0A9D9ILL8"/>
<dbReference type="CDD" id="cd05797">
    <property type="entry name" value="Ribosomal_L10"/>
    <property type="match status" value="1"/>
</dbReference>
<dbReference type="Proteomes" id="UP000823757">
    <property type="component" value="Unassembled WGS sequence"/>
</dbReference>
<sequence length="174" mass="18933">MRKEEKTQIIESIAAQIQETPNFYITDISGLNAEQTTKLRRDCFEKGIKLVVTKNTLLHKALESLGNEEVKLIYPTLEGPTAVMYTATPNAPAKLIKKYADDGAEKPALKAAYVQECAFVGADKLGELCNIKSREELIGDIIGLLQSPARNVVSALQSAGGKLAGIVKTLSERE</sequence>
<dbReference type="NCBIfam" id="NF000955">
    <property type="entry name" value="PRK00099.1-1"/>
    <property type="match status" value="1"/>
</dbReference>
<dbReference type="GO" id="GO:0006412">
    <property type="term" value="P:translation"/>
    <property type="evidence" value="ECO:0007669"/>
    <property type="project" value="UniProtKB-UniRule"/>
</dbReference>
<name>A0A9D9ILL8_9BACT</name>
<dbReference type="InterPro" id="IPR047865">
    <property type="entry name" value="Ribosomal_uL10_bac_type"/>
</dbReference>
<dbReference type="PANTHER" id="PTHR11560">
    <property type="entry name" value="39S RIBOSOMAL PROTEIN L10, MITOCHONDRIAL"/>
    <property type="match status" value="1"/>
</dbReference>
<proteinExistence type="inferred from homology"/>
<comment type="caution">
    <text evidence="7">The sequence shown here is derived from an EMBL/GenBank/DDBJ whole genome shotgun (WGS) entry which is preliminary data.</text>
</comment>
<evidence type="ECO:0000256" key="1">
    <source>
        <dbReference type="ARBA" id="ARBA00002633"/>
    </source>
</evidence>
<evidence type="ECO:0000313" key="7">
    <source>
        <dbReference type="EMBL" id="MBO8474998.1"/>
    </source>
</evidence>
<dbReference type="GO" id="GO:1990904">
    <property type="term" value="C:ribonucleoprotein complex"/>
    <property type="evidence" value="ECO:0007669"/>
    <property type="project" value="UniProtKB-KW"/>
</dbReference>
<dbReference type="SUPFAM" id="SSF160369">
    <property type="entry name" value="Ribosomal protein L10-like"/>
    <property type="match status" value="1"/>
</dbReference>
<comment type="similarity">
    <text evidence="2 6">Belongs to the universal ribosomal protein uL10 family.</text>
</comment>
<dbReference type="Gene3D" id="6.10.250.290">
    <property type="match status" value="1"/>
</dbReference>
<reference evidence="7" key="1">
    <citation type="submission" date="2020-10" db="EMBL/GenBank/DDBJ databases">
        <authorList>
            <person name="Gilroy R."/>
        </authorList>
    </citation>
    <scope>NUCLEOTIDE SEQUENCE</scope>
    <source>
        <strain evidence="7">B1-13419</strain>
    </source>
</reference>
<dbReference type="Pfam" id="PF00466">
    <property type="entry name" value="Ribosomal_L10"/>
    <property type="match status" value="1"/>
</dbReference>
<dbReference type="InterPro" id="IPR043141">
    <property type="entry name" value="Ribosomal_uL10-like_sf"/>
</dbReference>
<organism evidence="7 8">
    <name type="scientific">Candidatus Cryptobacteroides faecigallinarum</name>
    <dbReference type="NCBI Taxonomy" id="2840763"/>
    <lineage>
        <taxon>Bacteria</taxon>
        <taxon>Pseudomonadati</taxon>
        <taxon>Bacteroidota</taxon>
        <taxon>Bacteroidia</taxon>
        <taxon>Bacteroidales</taxon>
        <taxon>Candidatus Cryptobacteroides</taxon>
    </lineage>
</organism>
<keyword evidence="6" id="KW-0699">rRNA-binding</keyword>
<evidence type="ECO:0000313" key="8">
    <source>
        <dbReference type="Proteomes" id="UP000823757"/>
    </source>
</evidence>
<dbReference type="Gene3D" id="3.30.70.1730">
    <property type="match status" value="1"/>
</dbReference>
<evidence type="ECO:0000256" key="5">
    <source>
        <dbReference type="ARBA" id="ARBA00035202"/>
    </source>
</evidence>
<comment type="function">
    <text evidence="1 6">Forms part of the ribosomal stalk, playing a central role in the interaction of the ribosome with GTP-bound translation factors.</text>
</comment>
<evidence type="ECO:0000256" key="4">
    <source>
        <dbReference type="ARBA" id="ARBA00023274"/>
    </source>
</evidence>
<keyword evidence="3 6" id="KW-0689">Ribosomal protein</keyword>
<dbReference type="EMBL" id="JADIMD010000104">
    <property type="protein sequence ID" value="MBO8474998.1"/>
    <property type="molecule type" value="Genomic_DNA"/>
</dbReference>
<dbReference type="GO" id="GO:0005840">
    <property type="term" value="C:ribosome"/>
    <property type="evidence" value="ECO:0007669"/>
    <property type="project" value="UniProtKB-KW"/>
</dbReference>